<protein>
    <recommendedName>
        <fullName evidence="11">Nodulin-like domain-containing protein</fullName>
    </recommendedName>
</protein>
<feature type="compositionally biased region" description="Polar residues" evidence="5">
    <location>
        <begin position="348"/>
        <end position="363"/>
    </location>
</feature>
<dbReference type="Gene3D" id="1.20.1250.20">
    <property type="entry name" value="MFS general substrate transporter like domains"/>
    <property type="match status" value="1"/>
</dbReference>
<feature type="transmembrane region" description="Helical" evidence="6">
    <location>
        <begin position="246"/>
        <end position="268"/>
    </location>
</feature>
<dbReference type="InterPro" id="IPR010658">
    <property type="entry name" value="Nodulin-like"/>
</dbReference>
<keyword evidence="4 6" id="KW-0472">Membrane</keyword>
<keyword evidence="2 6" id="KW-0812">Transmembrane</keyword>
<feature type="transmembrane region" description="Helical" evidence="6">
    <location>
        <begin position="440"/>
        <end position="462"/>
    </location>
</feature>
<dbReference type="PANTHER" id="PTHR21576:SF154">
    <property type="entry name" value="OS04G0502800 PROTEIN"/>
    <property type="match status" value="1"/>
</dbReference>
<dbReference type="Proteomes" id="UP001633002">
    <property type="component" value="Unassembled WGS sequence"/>
</dbReference>
<dbReference type="GO" id="GO:0016020">
    <property type="term" value="C:membrane"/>
    <property type="evidence" value="ECO:0007669"/>
    <property type="project" value="UniProtKB-SubCell"/>
</dbReference>
<keyword evidence="10" id="KW-1185">Reference proteome</keyword>
<feature type="transmembrane region" description="Helical" evidence="6">
    <location>
        <begin position="214"/>
        <end position="234"/>
    </location>
</feature>
<evidence type="ECO:0000256" key="3">
    <source>
        <dbReference type="ARBA" id="ARBA00022989"/>
    </source>
</evidence>
<feature type="transmembrane region" description="Helical" evidence="6">
    <location>
        <begin position="416"/>
        <end position="434"/>
    </location>
</feature>
<keyword evidence="3 6" id="KW-1133">Transmembrane helix</keyword>
<feature type="domain" description="NFD4 C-terminal" evidence="8">
    <location>
        <begin position="411"/>
        <end position="573"/>
    </location>
</feature>
<feature type="transmembrane region" description="Helical" evidence="6">
    <location>
        <begin position="111"/>
        <end position="132"/>
    </location>
</feature>
<evidence type="ECO:0000313" key="9">
    <source>
        <dbReference type="EMBL" id="KAL3684932.1"/>
    </source>
</evidence>
<dbReference type="SUPFAM" id="SSF103473">
    <property type="entry name" value="MFS general substrate transporter"/>
    <property type="match status" value="1"/>
</dbReference>
<dbReference type="Pfam" id="PF06813">
    <property type="entry name" value="Nodulin-like"/>
    <property type="match status" value="1"/>
</dbReference>
<comment type="subcellular location">
    <subcellularLocation>
        <location evidence="1">Membrane</location>
        <topology evidence="1">Multi-pass membrane protein</topology>
    </subcellularLocation>
</comment>
<feature type="transmembrane region" description="Helical" evidence="6">
    <location>
        <begin position="144"/>
        <end position="167"/>
    </location>
</feature>
<dbReference type="AlphaFoldDB" id="A0ABD3H091"/>
<feature type="transmembrane region" description="Helical" evidence="6">
    <location>
        <begin position="483"/>
        <end position="504"/>
    </location>
</feature>
<evidence type="ECO:0000256" key="5">
    <source>
        <dbReference type="SAM" id="MobiDB-lite"/>
    </source>
</evidence>
<evidence type="ECO:0000256" key="2">
    <source>
        <dbReference type="ARBA" id="ARBA00022692"/>
    </source>
</evidence>
<organism evidence="9 10">
    <name type="scientific">Riccia sorocarpa</name>
    <dbReference type="NCBI Taxonomy" id="122646"/>
    <lineage>
        <taxon>Eukaryota</taxon>
        <taxon>Viridiplantae</taxon>
        <taxon>Streptophyta</taxon>
        <taxon>Embryophyta</taxon>
        <taxon>Marchantiophyta</taxon>
        <taxon>Marchantiopsida</taxon>
        <taxon>Marchantiidae</taxon>
        <taxon>Marchantiales</taxon>
        <taxon>Ricciaceae</taxon>
        <taxon>Riccia</taxon>
    </lineage>
</organism>
<feature type="domain" description="Nodulin-like" evidence="7">
    <location>
        <begin position="13"/>
        <end position="263"/>
    </location>
</feature>
<evidence type="ECO:0008006" key="11">
    <source>
        <dbReference type="Google" id="ProtNLM"/>
    </source>
</evidence>
<evidence type="ECO:0000256" key="6">
    <source>
        <dbReference type="SAM" id="Phobius"/>
    </source>
</evidence>
<dbReference type="EMBL" id="JBJQOH010000006">
    <property type="protein sequence ID" value="KAL3684932.1"/>
    <property type="molecule type" value="Genomic_DNA"/>
</dbReference>
<evidence type="ECO:0000259" key="7">
    <source>
        <dbReference type="Pfam" id="PF06813"/>
    </source>
</evidence>
<dbReference type="InterPro" id="IPR036259">
    <property type="entry name" value="MFS_trans_sf"/>
</dbReference>
<feature type="transmembrane region" description="Helical" evidence="6">
    <location>
        <begin position="620"/>
        <end position="637"/>
    </location>
</feature>
<evidence type="ECO:0000256" key="4">
    <source>
        <dbReference type="ARBA" id="ARBA00023136"/>
    </source>
</evidence>
<name>A0ABD3H091_9MARC</name>
<accession>A0ABD3H091</accession>
<dbReference type="InterPro" id="IPR056555">
    <property type="entry name" value="NFD4_C"/>
</dbReference>
<feature type="transmembrane region" description="Helical" evidence="6">
    <location>
        <begin position="510"/>
        <end position="529"/>
    </location>
</feature>
<dbReference type="Pfam" id="PF23262">
    <property type="entry name" value="NFD4_C"/>
    <property type="match status" value="1"/>
</dbReference>
<feature type="transmembrane region" description="Helical" evidence="6">
    <location>
        <begin position="78"/>
        <end position="99"/>
    </location>
</feature>
<feature type="transmembrane region" description="Helical" evidence="6">
    <location>
        <begin position="173"/>
        <end position="193"/>
    </location>
</feature>
<evidence type="ECO:0000256" key="1">
    <source>
        <dbReference type="ARBA" id="ARBA00004141"/>
    </source>
</evidence>
<feature type="region of interest" description="Disordered" evidence="5">
    <location>
        <begin position="286"/>
        <end position="365"/>
    </location>
</feature>
<gene>
    <name evidence="9" type="ORF">R1sor_002954</name>
</gene>
<dbReference type="PANTHER" id="PTHR21576">
    <property type="entry name" value="UNCHARACTERIZED NODULIN-LIKE PROTEIN"/>
    <property type="match status" value="1"/>
</dbReference>
<sequence length="672" mass="73175">MIGTVGPKGQVTKWVSLAAGIWVQALAGHANVFANYSTDLKGVLQINQVQLNNLGVAKDFGDSVGLLAGGLVNILPTWVILLIGAIECFVGYGLVWLVMSGTIAPLPYWQMVVVLCLAANSSTWLNTAVLVTSMRNFSTNRGTVVGIIKGFIGLSGAVFTQFFVTLLREDPRALVLFLALGPPLICMAVMYFIRPVTNPDGAPPYYDPREHIGFKFIHVVCISLALYLFVSTLSDSIIKVTPLMSKIMLAVLLVFLGAPFLVPAKFLFDKRTWKAVNNREHSVPFDLNEEENLPPSIAPGTTDLNEPLLKSNDKKGGATRTGVAAGGTPGQVPVSSEGSKRRGPESVSPRSPMSDRSSKQDSASFICMAPNNPDIEMECDDSTLLAVGEGALRRRRRGPHRGEDFTLSEALVKADFWLLFLTFFCGIGTGATIINNLGQIGLAQGYSDVTMFVSLFSVWNFLGRLGAGSVSEHYVRSSAMPRTVWMLVAQVIMIITHLLFASALPGSLHVGSMLLGISTGMHIAIMVPVASELFGLANFGVIYNFLNTGIPFGSLLFSGVLAGYIYDREAEKQQEQGGDIHNIMNFTRFLNSPYYSQLFKDGADDASSICLGAHCFRTTFFIMAVIMLFGLGMNGLLTRRIWPVYRSLYSRQNSSTNVQDGEEQSHQRRSHH</sequence>
<evidence type="ECO:0000259" key="8">
    <source>
        <dbReference type="Pfam" id="PF23262"/>
    </source>
</evidence>
<dbReference type="CDD" id="cd17354">
    <property type="entry name" value="MFS_Mch1p_like"/>
    <property type="match status" value="1"/>
</dbReference>
<proteinExistence type="predicted"/>
<comment type="caution">
    <text evidence="9">The sequence shown here is derived from an EMBL/GenBank/DDBJ whole genome shotgun (WGS) entry which is preliminary data.</text>
</comment>
<reference evidence="9 10" key="1">
    <citation type="submission" date="2024-09" db="EMBL/GenBank/DDBJ databases">
        <title>Chromosome-scale assembly of Riccia sorocarpa.</title>
        <authorList>
            <person name="Paukszto L."/>
        </authorList>
    </citation>
    <scope>NUCLEOTIDE SEQUENCE [LARGE SCALE GENOMIC DNA]</scope>
    <source>
        <strain evidence="9">LP-2024</strain>
        <tissue evidence="9">Aerial parts of the thallus</tissue>
    </source>
</reference>
<evidence type="ECO:0000313" key="10">
    <source>
        <dbReference type="Proteomes" id="UP001633002"/>
    </source>
</evidence>
<feature type="transmembrane region" description="Helical" evidence="6">
    <location>
        <begin position="541"/>
        <end position="566"/>
    </location>
</feature>